<accession>A0AAV2CQY3</accession>
<sequence length="72" mass="8499">MWSVFFRERAWRPQDQAAIQRRTACHLSDPRHGSKTAADRCGQRLDPRRTHREGVVSGRAKLPDRPWMVWSE</sequence>
<reference evidence="1 2" key="1">
    <citation type="submission" date="2024-04" db="EMBL/GenBank/DDBJ databases">
        <authorList>
            <person name="Fracassetti M."/>
        </authorList>
    </citation>
    <scope>NUCLEOTIDE SEQUENCE [LARGE SCALE GENOMIC DNA]</scope>
</reference>
<name>A0AAV2CQY3_9ROSI</name>
<keyword evidence="2" id="KW-1185">Reference proteome</keyword>
<dbReference type="EMBL" id="OZ034814">
    <property type="protein sequence ID" value="CAL1358818.1"/>
    <property type="molecule type" value="Genomic_DNA"/>
</dbReference>
<protein>
    <submittedName>
        <fullName evidence="1">Uncharacterized protein</fullName>
    </submittedName>
</protein>
<organism evidence="1 2">
    <name type="scientific">Linum trigynum</name>
    <dbReference type="NCBI Taxonomy" id="586398"/>
    <lineage>
        <taxon>Eukaryota</taxon>
        <taxon>Viridiplantae</taxon>
        <taxon>Streptophyta</taxon>
        <taxon>Embryophyta</taxon>
        <taxon>Tracheophyta</taxon>
        <taxon>Spermatophyta</taxon>
        <taxon>Magnoliopsida</taxon>
        <taxon>eudicotyledons</taxon>
        <taxon>Gunneridae</taxon>
        <taxon>Pentapetalae</taxon>
        <taxon>rosids</taxon>
        <taxon>fabids</taxon>
        <taxon>Malpighiales</taxon>
        <taxon>Linaceae</taxon>
        <taxon>Linum</taxon>
    </lineage>
</organism>
<evidence type="ECO:0000313" key="1">
    <source>
        <dbReference type="EMBL" id="CAL1358818.1"/>
    </source>
</evidence>
<gene>
    <name evidence="1" type="ORF">LTRI10_LOCUS6344</name>
</gene>
<dbReference type="Proteomes" id="UP001497516">
    <property type="component" value="Chromosome 10"/>
</dbReference>
<dbReference type="AlphaFoldDB" id="A0AAV2CQY3"/>
<evidence type="ECO:0000313" key="2">
    <source>
        <dbReference type="Proteomes" id="UP001497516"/>
    </source>
</evidence>
<proteinExistence type="predicted"/>